<evidence type="ECO:0000313" key="1">
    <source>
        <dbReference type="EMBL" id="KIK09139.1"/>
    </source>
</evidence>
<organism evidence="1 2">
    <name type="scientific">Laccaria amethystina LaAM-08-1</name>
    <dbReference type="NCBI Taxonomy" id="1095629"/>
    <lineage>
        <taxon>Eukaryota</taxon>
        <taxon>Fungi</taxon>
        <taxon>Dikarya</taxon>
        <taxon>Basidiomycota</taxon>
        <taxon>Agaricomycotina</taxon>
        <taxon>Agaricomycetes</taxon>
        <taxon>Agaricomycetidae</taxon>
        <taxon>Agaricales</taxon>
        <taxon>Agaricineae</taxon>
        <taxon>Hydnangiaceae</taxon>
        <taxon>Laccaria</taxon>
    </lineage>
</organism>
<sequence length="83" mass="9458">MRRSPYRFTMTLNCRPRTCPHRPIVLVYSISLPKSVPEEWLQLVLTVRGTTEFIWKAGRVPSSHAICPGVFHRRIPGPSCVVA</sequence>
<protein>
    <submittedName>
        <fullName evidence="1">Uncharacterized protein</fullName>
    </submittedName>
</protein>
<name>A0A0C9Y5B8_9AGAR</name>
<gene>
    <name evidence="1" type="ORF">K443DRAFT_447840</name>
</gene>
<dbReference type="HOGENOM" id="CLU_2542924_0_0_1"/>
<keyword evidence="2" id="KW-1185">Reference proteome</keyword>
<reference evidence="2" key="2">
    <citation type="submission" date="2015-01" db="EMBL/GenBank/DDBJ databases">
        <title>Evolutionary Origins and Diversification of the Mycorrhizal Mutualists.</title>
        <authorList>
            <consortium name="DOE Joint Genome Institute"/>
            <consortium name="Mycorrhizal Genomics Consortium"/>
            <person name="Kohler A."/>
            <person name="Kuo A."/>
            <person name="Nagy L.G."/>
            <person name="Floudas D."/>
            <person name="Copeland A."/>
            <person name="Barry K.W."/>
            <person name="Cichocki N."/>
            <person name="Veneault-Fourrey C."/>
            <person name="LaButti K."/>
            <person name="Lindquist E.A."/>
            <person name="Lipzen A."/>
            <person name="Lundell T."/>
            <person name="Morin E."/>
            <person name="Murat C."/>
            <person name="Riley R."/>
            <person name="Ohm R."/>
            <person name="Sun H."/>
            <person name="Tunlid A."/>
            <person name="Henrissat B."/>
            <person name="Grigoriev I.V."/>
            <person name="Hibbett D.S."/>
            <person name="Martin F."/>
        </authorList>
    </citation>
    <scope>NUCLEOTIDE SEQUENCE [LARGE SCALE GENOMIC DNA]</scope>
    <source>
        <strain evidence="2">LaAM-08-1</strain>
    </source>
</reference>
<evidence type="ECO:0000313" key="2">
    <source>
        <dbReference type="Proteomes" id="UP000054477"/>
    </source>
</evidence>
<accession>A0A0C9Y5B8</accession>
<dbReference type="AlphaFoldDB" id="A0A0C9Y5B8"/>
<dbReference type="EMBL" id="KN838539">
    <property type="protein sequence ID" value="KIK09139.1"/>
    <property type="molecule type" value="Genomic_DNA"/>
</dbReference>
<dbReference type="Proteomes" id="UP000054477">
    <property type="component" value="Unassembled WGS sequence"/>
</dbReference>
<reference evidence="1 2" key="1">
    <citation type="submission" date="2014-04" db="EMBL/GenBank/DDBJ databases">
        <authorList>
            <consortium name="DOE Joint Genome Institute"/>
            <person name="Kuo A."/>
            <person name="Kohler A."/>
            <person name="Nagy L.G."/>
            <person name="Floudas D."/>
            <person name="Copeland A."/>
            <person name="Barry K.W."/>
            <person name="Cichocki N."/>
            <person name="Veneault-Fourrey C."/>
            <person name="LaButti K."/>
            <person name="Lindquist E.A."/>
            <person name="Lipzen A."/>
            <person name="Lundell T."/>
            <person name="Morin E."/>
            <person name="Murat C."/>
            <person name="Sun H."/>
            <person name="Tunlid A."/>
            <person name="Henrissat B."/>
            <person name="Grigoriev I.V."/>
            <person name="Hibbett D.S."/>
            <person name="Martin F."/>
            <person name="Nordberg H.P."/>
            <person name="Cantor M.N."/>
            <person name="Hua S.X."/>
        </authorList>
    </citation>
    <scope>NUCLEOTIDE SEQUENCE [LARGE SCALE GENOMIC DNA]</scope>
    <source>
        <strain evidence="1 2">LaAM-08-1</strain>
    </source>
</reference>
<proteinExistence type="predicted"/>